<proteinExistence type="predicted"/>
<name>A0A699KKU0_TANCI</name>
<accession>A0A699KKU0</accession>
<protein>
    <submittedName>
        <fullName evidence="2">Uncharacterized protein</fullName>
    </submittedName>
</protein>
<sequence length="72" mass="8030">IPENFDPIIAVIENTNDLKTLGIYDLLSSFKSYEEPMTRNSGKAIEIAFQSSFQGDNKRPQNYGRGSSSRGD</sequence>
<reference evidence="2" key="1">
    <citation type="journal article" date="2019" name="Sci. Rep.">
        <title>Draft genome of Tanacetum cinerariifolium, the natural source of mosquito coil.</title>
        <authorList>
            <person name="Yamashiro T."/>
            <person name="Shiraishi A."/>
            <person name="Satake H."/>
            <person name="Nakayama K."/>
        </authorList>
    </citation>
    <scope>NUCLEOTIDE SEQUENCE</scope>
</reference>
<comment type="caution">
    <text evidence="2">The sequence shown here is derived from an EMBL/GenBank/DDBJ whole genome shotgun (WGS) entry which is preliminary data.</text>
</comment>
<gene>
    <name evidence="2" type="ORF">Tci_665600</name>
</gene>
<feature type="region of interest" description="Disordered" evidence="1">
    <location>
        <begin position="51"/>
        <end position="72"/>
    </location>
</feature>
<feature type="non-terminal residue" evidence="2">
    <location>
        <position position="1"/>
    </location>
</feature>
<dbReference type="EMBL" id="BKCJ010517480">
    <property type="protein sequence ID" value="GFA93628.1"/>
    <property type="molecule type" value="Genomic_DNA"/>
</dbReference>
<organism evidence="2">
    <name type="scientific">Tanacetum cinerariifolium</name>
    <name type="common">Dalmatian daisy</name>
    <name type="synonym">Chrysanthemum cinerariifolium</name>
    <dbReference type="NCBI Taxonomy" id="118510"/>
    <lineage>
        <taxon>Eukaryota</taxon>
        <taxon>Viridiplantae</taxon>
        <taxon>Streptophyta</taxon>
        <taxon>Embryophyta</taxon>
        <taxon>Tracheophyta</taxon>
        <taxon>Spermatophyta</taxon>
        <taxon>Magnoliopsida</taxon>
        <taxon>eudicotyledons</taxon>
        <taxon>Gunneridae</taxon>
        <taxon>Pentapetalae</taxon>
        <taxon>asterids</taxon>
        <taxon>campanulids</taxon>
        <taxon>Asterales</taxon>
        <taxon>Asteraceae</taxon>
        <taxon>Asteroideae</taxon>
        <taxon>Anthemideae</taxon>
        <taxon>Anthemidinae</taxon>
        <taxon>Tanacetum</taxon>
    </lineage>
</organism>
<evidence type="ECO:0000313" key="2">
    <source>
        <dbReference type="EMBL" id="GFA93628.1"/>
    </source>
</evidence>
<evidence type="ECO:0000256" key="1">
    <source>
        <dbReference type="SAM" id="MobiDB-lite"/>
    </source>
</evidence>
<dbReference type="AlphaFoldDB" id="A0A699KKU0"/>